<reference evidence="1 2" key="1">
    <citation type="journal article" date="2024" name="Plant Biotechnol. J.">
        <title>Dendrobium thyrsiflorum genome and its molecular insights into genes involved in important horticultural traits.</title>
        <authorList>
            <person name="Chen B."/>
            <person name="Wang J.Y."/>
            <person name="Zheng P.J."/>
            <person name="Li K.L."/>
            <person name="Liang Y.M."/>
            <person name="Chen X.F."/>
            <person name="Zhang C."/>
            <person name="Zhao X."/>
            <person name="He X."/>
            <person name="Zhang G.Q."/>
            <person name="Liu Z.J."/>
            <person name="Xu Q."/>
        </authorList>
    </citation>
    <scope>NUCLEOTIDE SEQUENCE [LARGE SCALE GENOMIC DNA]</scope>
    <source>
        <strain evidence="1">GZMU011</strain>
    </source>
</reference>
<name>A0ABD0VL80_DENTH</name>
<dbReference type="EMBL" id="JANQDX010000004">
    <property type="protein sequence ID" value="KAL0925907.1"/>
    <property type="molecule type" value="Genomic_DNA"/>
</dbReference>
<protein>
    <submittedName>
        <fullName evidence="1">Uncharacterized protein</fullName>
    </submittedName>
</protein>
<comment type="caution">
    <text evidence="1">The sequence shown here is derived from an EMBL/GenBank/DDBJ whole genome shotgun (WGS) entry which is preliminary data.</text>
</comment>
<keyword evidence="2" id="KW-1185">Reference proteome</keyword>
<organism evidence="1 2">
    <name type="scientific">Dendrobium thyrsiflorum</name>
    <name type="common">Pinecone-like raceme dendrobium</name>
    <name type="synonym">Orchid</name>
    <dbReference type="NCBI Taxonomy" id="117978"/>
    <lineage>
        <taxon>Eukaryota</taxon>
        <taxon>Viridiplantae</taxon>
        <taxon>Streptophyta</taxon>
        <taxon>Embryophyta</taxon>
        <taxon>Tracheophyta</taxon>
        <taxon>Spermatophyta</taxon>
        <taxon>Magnoliopsida</taxon>
        <taxon>Liliopsida</taxon>
        <taxon>Asparagales</taxon>
        <taxon>Orchidaceae</taxon>
        <taxon>Epidendroideae</taxon>
        <taxon>Malaxideae</taxon>
        <taxon>Dendrobiinae</taxon>
        <taxon>Dendrobium</taxon>
    </lineage>
</organism>
<dbReference type="AlphaFoldDB" id="A0ABD0VL80"/>
<accession>A0ABD0VL80</accession>
<gene>
    <name evidence="1" type="ORF">M5K25_004283</name>
</gene>
<dbReference type="Proteomes" id="UP001552299">
    <property type="component" value="Unassembled WGS sequence"/>
</dbReference>
<evidence type="ECO:0000313" key="2">
    <source>
        <dbReference type="Proteomes" id="UP001552299"/>
    </source>
</evidence>
<evidence type="ECO:0000313" key="1">
    <source>
        <dbReference type="EMBL" id="KAL0925907.1"/>
    </source>
</evidence>
<sequence length="200" mass="23005">MRKRKKAKNAPRFIVVRSNTTYIHSLESPTPSIALTTSVSPFAPTTRRRSPYKLFLPTFRQRQRTLFLRQRTALPSNLSAKTENLLPPAENRSSFQPFGKGRESLLFQPFGKGREPMSFFTTPRCRRHLVVRRKSDVSRWSGGTPTSVSGPEEVQRRAVVRRYSGRWLRRSEEARAISDLSLTSLPLAWVPFQEKGVLYL</sequence>
<proteinExistence type="predicted"/>